<protein>
    <submittedName>
        <fullName evidence="1">Uncharacterized protein</fullName>
    </submittedName>
</protein>
<sequence length="236" mass="25958">MNFTEQPEFLTAQPKSSQCGLRTRSVVAGMITVCLSATGALAQDLALSYGVDVTSNYISKGSTQTEDHPAVQPYVEAAYGLFYGGLWASNVKFGGATDMEYDVYAGITPSWRNVDFDMGFARYFYRDDNTNYGEAYIKTDWAVSDRVTLGLDYYREVYADQNWVYLGAELAALPWDLTLSGGAGTDLGSRDDLSSDKYAMDIGLSRDLGDNVSADLRVYGGNYDDELVVFTVSLFN</sequence>
<evidence type="ECO:0000313" key="1">
    <source>
        <dbReference type="EMBL" id="SFT01827.1"/>
    </source>
</evidence>
<proteinExistence type="predicted"/>
<dbReference type="InterPro" id="IPR010239">
    <property type="entry name" value="CHP02001"/>
</dbReference>
<dbReference type="AlphaFoldDB" id="A0A1I6UKK7"/>
<reference evidence="2" key="1">
    <citation type="submission" date="2016-10" db="EMBL/GenBank/DDBJ databases">
        <authorList>
            <person name="Varghese N."/>
            <person name="Submissions S."/>
        </authorList>
    </citation>
    <scope>NUCLEOTIDE SEQUENCE [LARGE SCALE GENOMIC DNA]</scope>
    <source>
        <strain evidence="2">DSM 23422</strain>
    </source>
</reference>
<dbReference type="Pfam" id="PF09694">
    <property type="entry name" value="Gcw_chp"/>
    <property type="match status" value="1"/>
</dbReference>
<dbReference type="RefSeq" id="WP_093916948.1">
    <property type="nucleotide sequence ID" value="NZ_FPAJ01000004.1"/>
</dbReference>
<dbReference type="OrthoDB" id="9793561at2"/>
<dbReference type="EMBL" id="FPAJ01000004">
    <property type="protein sequence ID" value="SFT01827.1"/>
    <property type="molecule type" value="Genomic_DNA"/>
</dbReference>
<gene>
    <name evidence="1" type="ORF">SAMN04488040_2791</name>
</gene>
<accession>A0A1I6UKK7</accession>
<dbReference type="NCBIfam" id="TIGR02001">
    <property type="entry name" value="gcw_chp"/>
    <property type="match status" value="1"/>
</dbReference>
<dbReference type="Proteomes" id="UP000199239">
    <property type="component" value="Unassembled WGS sequence"/>
</dbReference>
<name>A0A1I6UKK7_9RHOB</name>
<evidence type="ECO:0000313" key="2">
    <source>
        <dbReference type="Proteomes" id="UP000199239"/>
    </source>
</evidence>
<organism evidence="1 2">
    <name type="scientific">Sulfitobacter marinus</name>
    <dbReference type="NCBI Taxonomy" id="394264"/>
    <lineage>
        <taxon>Bacteria</taxon>
        <taxon>Pseudomonadati</taxon>
        <taxon>Pseudomonadota</taxon>
        <taxon>Alphaproteobacteria</taxon>
        <taxon>Rhodobacterales</taxon>
        <taxon>Roseobacteraceae</taxon>
        <taxon>Sulfitobacter</taxon>
    </lineage>
</organism>
<keyword evidence="2" id="KW-1185">Reference proteome</keyword>